<dbReference type="EMBL" id="JAFBBZ010000001">
    <property type="protein sequence ID" value="MBM7509326.1"/>
    <property type="molecule type" value="Genomic_DNA"/>
</dbReference>
<evidence type="ECO:0000313" key="1">
    <source>
        <dbReference type="EMBL" id="MBM7509326.1"/>
    </source>
</evidence>
<name>A0ABS2MDQ8_9ACTN</name>
<dbReference type="Proteomes" id="UP000732378">
    <property type="component" value="Unassembled WGS sequence"/>
</dbReference>
<comment type="caution">
    <text evidence="1">The sequence shown here is derived from an EMBL/GenBank/DDBJ whole genome shotgun (WGS) entry which is preliminary data.</text>
</comment>
<gene>
    <name evidence="1" type="ORF">JOE61_003140</name>
</gene>
<protein>
    <recommendedName>
        <fullName evidence="3">PD-(D/E)XK endonuclease-like domain-containing protein</fullName>
    </recommendedName>
</protein>
<accession>A0ABS2MDQ8</accession>
<keyword evidence="2" id="KW-1185">Reference proteome</keyword>
<organism evidence="1 2">
    <name type="scientific">Nocardioides salarius</name>
    <dbReference type="NCBI Taxonomy" id="374513"/>
    <lineage>
        <taxon>Bacteria</taxon>
        <taxon>Bacillati</taxon>
        <taxon>Actinomycetota</taxon>
        <taxon>Actinomycetes</taxon>
        <taxon>Propionibacteriales</taxon>
        <taxon>Nocardioidaceae</taxon>
        <taxon>Nocardioides</taxon>
    </lineage>
</organism>
<proteinExistence type="predicted"/>
<reference evidence="1 2" key="1">
    <citation type="submission" date="2021-01" db="EMBL/GenBank/DDBJ databases">
        <title>Sequencing the genomes of 1000 actinobacteria strains.</title>
        <authorList>
            <person name="Klenk H.-P."/>
        </authorList>
    </citation>
    <scope>NUCLEOTIDE SEQUENCE [LARGE SCALE GENOMIC DNA]</scope>
    <source>
        <strain evidence="1 2">DSM 18239</strain>
    </source>
</reference>
<evidence type="ECO:0008006" key="3">
    <source>
        <dbReference type="Google" id="ProtNLM"/>
    </source>
</evidence>
<dbReference type="RefSeq" id="WP_193667100.1">
    <property type="nucleotide sequence ID" value="NZ_JACDTV010000001.1"/>
</dbReference>
<sequence>MAFDPPAARDLSGAEPFDGLDASVVDFWRFAMSDLRTNNVRGYLAEFLVARAVGSTSPRVEWAPWDVTAPDGTRIEVKSSGFLQSWAQRRLSTPRFQVSAAYGWDAGTGAWSEEQGFNADAYVFCLHTAKTHDEYDPLALSQWQFYVAARQSIEDLAGAAMGLPRLARVAGDPVLYAGLRDAIAVAAERTRLINWS</sequence>
<evidence type="ECO:0000313" key="2">
    <source>
        <dbReference type="Proteomes" id="UP000732378"/>
    </source>
</evidence>